<feature type="transmembrane region" description="Helical" evidence="1">
    <location>
        <begin position="888"/>
        <end position="908"/>
    </location>
</feature>
<dbReference type="GeneID" id="25566281"/>
<evidence type="ECO:0000313" key="4">
    <source>
        <dbReference type="EMBL" id="KNC51334.1"/>
    </source>
</evidence>
<dbReference type="Proteomes" id="UP000054408">
    <property type="component" value="Unassembled WGS sequence"/>
</dbReference>
<keyword evidence="1" id="KW-1133">Transmembrane helix</keyword>
<feature type="chain" id="PRO_5005537547" description="DUF7630 domain-containing protein" evidence="2">
    <location>
        <begin position="19"/>
        <end position="964"/>
    </location>
</feature>
<organism evidence="4 5">
    <name type="scientific">Thecamonas trahens ATCC 50062</name>
    <dbReference type="NCBI Taxonomy" id="461836"/>
    <lineage>
        <taxon>Eukaryota</taxon>
        <taxon>Apusozoa</taxon>
        <taxon>Apusomonadida</taxon>
        <taxon>Apusomonadidae</taxon>
        <taxon>Thecamonas</taxon>
    </lineage>
</organism>
<keyword evidence="1" id="KW-0472">Membrane</keyword>
<keyword evidence="2" id="KW-0732">Signal</keyword>
<feature type="transmembrane region" description="Helical" evidence="1">
    <location>
        <begin position="647"/>
        <end position="671"/>
    </location>
</feature>
<evidence type="ECO:0000259" key="3">
    <source>
        <dbReference type="Pfam" id="PF24633"/>
    </source>
</evidence>
<dbReference type="RefSeq" id="XP_013756254.1">
    <property type="nucleotide sequence ID" value="XM_013900800.1"/>
</dbReference>
<protein>
    <recommendedName>
        <fullName evidence="3">DUF7630 domain-containing protein</fullName>
    </recommendedName>
</protein>
<feature type="transmembrane region" description="Helical" evidence="1">
    <location>
        <begin position="591"/>
        <end position="609"/>
    </location>
</feature>
<dbReference type="PANTHER" id="PTHR11319">
    <property type="entry name" value="G PROTEIN-COUPLED RECEPTOR-RELATED"/>
    <property type="match status" value="1"/>
</dbReference>
<name>A0A0L0DG78_THETB</name>
<feature type="transmembrane region" description="Helical" evidence="1">
    <location>
        <begin position="747"/>
        <end position="769"/>
    </location>
</feature>
<feature type="transmembrane region" description="Helical" evidence="1">
    <location>
        <begin position="561"/>
        <end position="579"/>
    </location>
</feature>
<proteinExistence type="predicted"/>
<feature type="domain" description="DUF7630" evidence="3">
    <location>
        <begin position="513"/>
        <end position="556"/>
    </location>
</feature>
<reference evidence="4 5" key="1">
    <citation type="submission" date="2010-05" db="EMBL/GenBank/DDBJ databases">
        <title>The Genome Sequence of Thecamonas trahens ATCC 50062.</title>
        <authorList>
            <consortium name="The Broad Institute Genome Sequencing Platform"/>
            <person name="Russ C."/>
            <person name="Cuomo C."/>
            <person name="Shea T."/>
            <person name="Young S.K."/>
            <person name="Zeng Q."/>
            <person name="Koehrsen M."/>
            <person name="Haas B."/>
            <person name="Borodovsky M."/>
            <person name="Guigo R."/>
            <person name="Alvarado L."/>
            <person name="Berlin A."/>
            <person name="Bochicchio J."/>
            <person name="Borenstein D."/>
            <person name="Chapman S."/>
            <person name="Chen Z."/>
            <person name="Freedman E."/>
            <person name="Gellesch M."/>
            <person name="Goldberg J."/>
            <person name="Griggs A."/>
            <person name="Gujja S."/>
            <person name="Heilman E."/>
            <person name="Heiman D."/>
            <person name="Hepburn T."/>
            <person name="Howarth C."/>
            <person name="Jen D."/>
            <person name="Larson L."/>
            <person name="Mehta T."/>
            <person name="Park D."/>
            <person name="Pearson M."/>
            <person name="Roberts A."/>
            <person name="Saif S."/>
            <person name="Shenoy N."/>
            <person name="Sisk P."/>
            <person name="Stolte C."/>
            <person name="Sykes S."/>
            <person name="Thomson T."/>
            <person name="Walk T."/>
            <person name="White J."/>
            <person name="Yandava C."/>
            <person name="Burger G."/>
            <person name="Gray M.W."/>
            <person name="Holland P.W.H."/>
            <person name="King N."/>
            <person name="Lang F.B.F."/>
            <person name="Roger A.J."/>
            <person name="Ruiz-Trillo I."/>
            <person name="Lander E."/>
            <person name="Nusbaum C."/>
        </authorList>
    </citation>
    <scope>NUCLEOTIDE SEQUENCE [LARGE SCALE GENOMIC DNA]</scope>
    <source>
        <strain evidence="4 5">ATCC 50062</strain>
    </source>
</reference>
<evidence type="ECO:0000256" key="2">
    <source>
        <dbReference type="SAM" id="SignalP"/>
    </source>
</evidence>
<accession>A0A0L0DG78</accession>
<feature type="transmembrane region" description="Helical" evidence="1">
    <location>
        <begin position="799"/>
        <end position="819"/>
    </location>
</feature>
<feature type="transmembrane region" description="Helical" evidence="1">
    <location>
        <begin position="858"/>
        <end position="876"/>
    </location>
</feature>
<feature type="signal peptide" evidence="2">
    <location>
        <begin position="1"/>
        <end position="18"/>
    </location>
</feature>
<evidence type="ECO:0000256" key="1">
    <source>
        <dbReference type="SAM" id="Phobius"/>
    </source>
</evidence>
<sequence>MYWVCYMAVVLVAGLATAQTTEIEKTYYVGVATSAGVPGFGHPGPSSSAPNYLGLSETSGGPYNVLAAPIFTRDRKYQFVIEGTATFYLSTSSSGGNPGVDAINPSSPSDVVTGGTWSGNAHVGQAGDTLVFSPTTTTTPDSFYYQDAVETSMGYFAQAIDCVSIDPSPVKLLSPANGTTNFRIGTPLVWEPVASFGRRCPGDPLQGGVSAADVTAGKYPQYRILFAEGRGVLDVAANLTLAPAQGLRDIAPDVPQYPLTSASIVPGRTYSWAILALNGARSSISPTFTFTTQVEEVPVNGTTLDNGGVLQDRIFPDVPASFSKYKYYSIDVDSPGGTLLIVGSASPLQVANAPSQGAINLFVTAFNVTHPQQTIKQPTAAGGRFQFRSQEDVSLTSRRSVRVPVADAPVYYIGVEASGGSATFALTALYQCPLTSVQNSASGTACTACPVNMEALFPGAVGAPSAACRCQKGFYGPVGGPCTRCPRGGVCDGSELPSGTVGFWASPDDRSFFFTCPLPSSCLGGPDSRCEEGYEGRLCSNCKSGYYKLNSQCYKCPSSPGVTFFFGIAILGLFLVLCVELARWYRKISSVTVSINFIQTVAILPLYQLKWPQYIKVFFNDLSGFNLNPQLTAPECSFTGMSWSQQWIFTMFFPALVAAFMSVVYVVVWLLRQWQLAKSYERPIKTSRAWDIIVPTYVTFLLFFYISISQATVSFFDCTEQGDNTFTLDASADILCYSSDWFTLLPLAVLGFLIYVIGIPVALFSALYIRKNKLYDVSRKGQQMYRWLGPVYLRFHVRYYWWEMVVFARKLFLIAAGSFLTGFTLFQSVTAVFILVVALWIQLLVYPFAYQKANWLEALLNFALIVLFLMGILFQSGTLPDASGMPEFIFGVAVVLFTVCLAAALYCVGCELRDVYRPITDEDLLIMQKQLGKHELEHAHSTADVSVAREAPTLVDEDFSDDES</sequence>
<dbReference type="PANTHER" id="PTHR11319:SF35">
    <property type="entry name" value="OUTER MEMBRANE PROTEIN PMPC-RELATED"/>
    <property type="match status" value="1"/>
</dbReference>
<gene>
    <name evidence="4" type="ORF">AMSG_07349</name>
</gene>
<dbReference type="InterPro" id="IPR056047">
    <property type="entry name" value="CRMPA-like_DUF7630"/>
</dbReference>
<dbReference type="Pfam" id="PF24633">
    <property type="entry name" value="DUF7630"/>
    <property type="match status" value="1"/>
</dbReference>
<dbReference type="AlphaFoldDB" id="A0A0L0DG78"/>
<feature type="transmembrane region" description="Helical" evidence="1">
    <location>
        <begin position="825"/>
        <end position="846"/>
    </location>
</feature>
<keyword evidence="1" id="KW-0812">Transmembrane</keyword>
<dbReference type="EMBL" id="GL349466">
    <property type="protein sequence ID" value="KNC51334.1"/>
    <property type="molecule type" value="Genomic_DNA"/>
</dbReference>
<keyword evidence="5" id="KW-1185">Reference proteome</keyword>
<evidence type="ECO:0000313" key="5">
    <source>
        <dbReference type="Proteomes" id="UP000054408"/>
    </source>
</evidence>
<dbReference type="OrthoDB" id="5964333at2759"/>
<feature type="transmembrane region" description="Helical" evidence="1">
    <location>
        <begin position="692"/>
        <end position="716"/>
    </location>
</feature>